<evidence type="ECO:0000313" key="3">
    <source>
        <dbReference type="Proteomes" id="UP000510844"/>
    </source>
</evidence>
<keyword evidence="3" id="KW-1185">Reference proteome</keyword>
<name>A0A7L6BE92_9ACTN</name>
<reference evidence="2 3" key="2">
    <citation type="journal article" date="2021" name="Mar. Drugs">
        <title>A New Micromonospora Strain with Antibiotic Activity Isolated from the Microbiome of a Mid-Atlantic Deep-Sea Sponge.</title>
        <authorList>
            <person name="Back C.R."/>
            <person name="Stennett H.L."/>
            <person name="Williams S.E."/>
            <person name="Wang L."/>
            <person name="Ojeda Gomez J."/>
            <person name="Abdulle O.M."/>
            <person name="Duffy T."/>
            <person name="Neal C."/>
            <person name="Mantell J."/>
            <person name="Jepson M.A."/>
            <person name="Hendry K.R."/>
            <person name="Powell D."/>
            <person name="Stach J.E.M."/>
            <person name="Essex-Lopresti A.E."/>
            <person name="Willis C.L."/>
            <person name="Curnow P."/>
            <person name="Race P.R."/>
        </authorList>
    </citation>
    <scope>NUCLEOTIDE SEQUENCE [LARGE SCALE GENOMIC DNA]</scope>
    <source>
        <strain evidence="2 3">28ISP2-46</strain>
    </source>
</reference>
<evidence type="ECO:0000313" key="2">
    <source>
        <dbReference type="EMBL" id="QLQ40256.2"/>
    </source>
</evidence>
<dbReference type="EMBL" id="CP059322">
    <property type="protein sequence ID" value="QLQ40256.2"/>
    <property type="molecule type" value="Genomic_DNA"/>
</dbReference>
<organism evidence="2 3">
    <name type="scientific">Micromonospora robiginosa</name>
    <dbReference type="NCBI Taxonomy" id="2749844"/>
    <lineage>
        <taxon>Bacteria</taxon>
        <taxon>Bacillati</taxon>
        <taxon>Actinomycetota</taxon>
        <taxon>Actinomycetes</taxon>
        <taxon>Micromonosporales</taxon>
        <taxon>Micromonosporaceae</taxon>
        <taxon>Micromonospora</taxon>
    </lineage>
</organism>
<proteinExistence type="predicted"/>
<accession>A0A7L6BE92</accession>
<feature type="domain" description="AbiEi antitoxin N-terminal" evidence="1">
    <location>
        <begin position="8"/>
        <end position="52"/>
    </location>
</feature>
<dbReference type="InterPro" id="IPR025159">
    <property type="entry name" value="AbiEi_N"/>
</dbReference>
<protein>
    <submittedName>
        <fullName evidence="2">Type IV toxin-antitoxin system AbiEi family antitoxin domain-containing protein</fullName>
    </submittedName>
</protein>
<dbReference type="KEGG" id="mfeu:H1D33_07725"/>
<dbReference type="RefSeq" id="WP_246411914.1">
    <property type="nucleotide sequence ID" value="NZ_CP059322.2"/>
</dbReference>
<evidence type="ECO:0000259" key="1">
    <source>
        <dbReference type="Pfam" id="PF13338"/>
    </source>
</evidence>
<gene>
    <name evidence="2" type="ORF">H1D33_07725</name>
</gene>
<dbReference type="InterPro" id="IPR011335">
    <property type="entry name" value="Restrct_endonuc-II-like"/>
</dbReference>
<dbReference type="Proteomes" id="UP000510844">
    <property type="component" value="Chromosome"/>
</dbReference>
<dbReference type="Gene3D" id="3.40.960.10">
    <property type="entry name" value="VSR Endonuclease"/>
    <property type="match status" value="1"/>
</dbReference>
<reference evidence="3" key="1">
    <citation type="submission" date="2020-07" db="EMBL/GenBank/DDBJ databases">
        <title>A new Micromonospora strain with potent antibiotic activity isolated from the microbiome of a mid-Atlantic deep-sea sponge.</title>
        <authorList>
            <person name="Back C.R."/>
            <person name="Stennett H.L."/>
            <person name="Williams S.E."/>
            <person name="Wang L."/>
            <person name="Ojeda Gomez J."/>
            <person name="Abdulle O.M."/>
            <person name="Duffy T."/>
            <person name="Hendry K.R."/>
            <person name="Powell D."/>
            <person name="Stach J.E."/>
            <person name="Essex-Lopresti A.E."/>
            <person name="Willis C.L."/>
            <person name="Curnow P."/>
            <person name="Race P.R."/>
        </authorList>
    </citation>
    <scope>NUCLEOTIDE SEQUENCE [LARGE SCALE GENOMIC DNA]</scope>
    <source>
        <strain evidence="3">28ISP2-46</strain>
    </source>
</reference>
<dbReference type="SUPFAM" id="SSF52980">
    <property type="entry name" value="Restriction endonuclease-like"/>
    <property type="match status" value="1"/>
</dbReference>
<dbReference type="AlphaFoldDB" id="A0A7L6BE92"/>
<sequence length="312" mass="33938">MDRVVVVKRIAGEQGGVVTREQALSAGFSRHEIDNLLTSGRWRRLARATYAIGATGEATRVERRRRIRAAVLSLGPEAHAVLATAAELHAIAGLARTATIHVGLPGRMARPTRVRDAAVVVHQFERVAGALTSVDGIPVTVPTHTLADLVLRERRYAAVALLDSALNRMVISEDDLGAIPALLVRRRGAVHARRCLAEANGAAQSPLETRTRLRCVDGGVPPDALQVEVRDADGYLLGVGDMGWRAGRVIAEADGRDPHSAPGALFEDRRRQNRLTNAGWTVLRFTWSDTLRPDYVPHVVRQALATRTTRRS</sequence>
<dbReference type="Pfam" id="PF13338">
    <property type="entry name" value="AbiEi_4"/>
    <property type="match status" value="1"/>
</dbReference>